<keyword evidence="3" id="KW-1185">Reference proteome</keyword>
<accession>A0A2S9H0Z6</accession>
<protein>
    <submittedName>
        <fullName evidence="2">Uncharacterized protein</fullName>
    </submittedName>
</protein>
<evidence type="ECO:0000256" key="1">
    <source>
        <dbReference type="SAM" id="Phobius"/>
    </source>
</evidence>
<sequence>MESANSIDVTTEKINAIRRAKALAVIEWPMSILTQLIALFFMIAIPISCVWVSIVSKAELPLYSSIFLLLPTIIFVAGMLMNTQRRLEALTEPVKQDLKK</sequence>
<dbReference type="EMBL" id="PUGF01000006">
    <property type="protein sequence ID" value="PRC93638.1"/>
    <property type="molecule type" value="Genomic_DNA"/>
</dbReference>
<feature type="transmembrane region" description="Helical" evidence="1">
    <location>
        <begin position="60"/>
        <end position="80"/>
    </location>
</feature>
<keyword evidence="1" id="KW-1133">Transmembrane helix</keyword>
<evidence type="ECO:0000313" key="2">
    <source>
        <dbReference type="EMBL" id="PRC93638.1"/>
    </source>
</evidence>
<dbReference type="Proteomes" id="UP000237839">
    <property type="component" value="Unassembled WGS sequence"/>
</dbReference>
<keyword evidence="1" id="KW-0812">Transmembrane</keyword>
<keyword evidence="1" id="KW-0472">Membrane</keyword>
<reference evidence="2 3" key="1">
    <citation type="submission" date="2018-02" db="EMBL/GenBank/DDBJ databases">
        <title>Solimicrobium silvestre gen. nov., sp. nov., isolated from alpine forest soil.</title>
        <authorList>
            <person name="Margesin R."/>
            <person name="Albuquerque L."/>
            <person name="Zhang D.-C."/>
            <person name="Froufe H.J.C."/>
            <person name="Severino R."/>
            <person name="Roxo I."/>
            <person name="Egas C."/>
            <person name="Da Costa M.S."/>
        </authorList>
    </citation>
    <scope>NUCLEOTIDE SEQUENCE [LARGE SCALE GENOMIC DNA]</scope>
    <source>
        <strain evidence="2 3">S20-91</strain>
    </source>
</reference>
<feature type="transmembrane region" description="Helical" evidence="1">
    <location>
        <begin position="28"/>
        <end position="54"/>
    </location>
</feature>
<gene>
    <name evidence="2" type="ORF">S2091_1639</name>
</gene>
<name>A0A2S9H0Z6_9BURK</name>
<dbReference type="AlphaFoldDB" id="A0A2S9H0Z6"/>
<proteinExistence type="predicted"/>
<organism evidence="2 3">
    <name type="scientific">Solimicrobium silvestre</name>
    <dbReference type="NCBI Taxonomy" id="2099400"/>
    <lineage>
        <taxon>Bacteria</taxon>
        <taxon>Pseudomonadati</taxon>
        <taxon>Pseudomonadota</taxon>
        <taxon>Betaproteobacteria</taxon>
        <taxon>Burkholderiales</taxon>
        <taxon>Oxalobacteraceae</taxon>
        <taxon>Solimicrobium</taxon>
    </lineage>
</organism>
<comment type="caution">
    <text evidence="2">The sequence shown here is derived from an EMBL/GenBank/DDBJ whole genome shotgun (WGS) entry which is preliminary data.</text>
</comment>
<evidence type="ECO:0000313" key="3">
    <source>
        <dbReference type="Proteomes" id="UP000237839"/>
    </source>
</evidence>